<evidence type="ECO:0000313" key="4">
    <source>
        <dbReference type="Proteomes" id="UP000019113"/>
    </source>
</evidence>
<keyword evidence="2" id="KW-0812">Transmembrane</keyword>
<dbReference type="EMBL" id="AVBC01000014">
    <property type="protein sequence ID" value="ERL52703.1"/>
    <property type="molecule type" value="Genomic_DNA"/>
</dbReference>
<keyword evidence="2" id="KW-1133">Transmembrane helix</keyword>
<comment type="caution">
    <text evidence="3">The sequence shown here is derived from an EMBL/GenBank/DDBJ whole genome shotgun (WGS) entry which is preliminary data.</text>
</comment>
<reference evidence="3 4" key="1">
    <citation type="submission" date="2013-08" db="EMBL/GenBank/DDBJ databases">
        <title>draft genome of Halomonas huanghegensis, strain BJGMM-B45T.</title>
        <authorList>
            <person name="Miao C."/>
            <person name="Wan Y."/>
            <person name="Jin W."/>
        </authorList>
    </citation>
    <scope>NUCLEOTIDE SEQUENCE [LARGE SCALE GENOMIC DNA]</scope>
    <source>
        <strain evidence="3 4">BJGMM-B45</strain>
    </source>
</reference>
<dbReference type="AlphaFoldDB" id="W1NB33"/>
<name>W1NB33_9GAMM</name>
<keyword evidence="2" id="KW-0472">Membrane</keyword>
<organism evidence="3 4">
    <name type="scientific">Halomonas huangheensis</name>
    <dbReference type="NCBI Taxonomy" id="1178482"/>
    <lineage>
        <taxon>Bacteria</taxon>
        <taxon>Pseudomonadati</taxon>
        <taxon>Pseudomonadota</taxon>
        <taxon>Gammaproteobacteria</taxon>
        <taxon>Oceanospirillales</taxon>
        <taxon>Halomonadaceae</taxon>
        <taxon>Halomonas</taxon>
    </lineage>
</organism>
<evidence type="ECO:0000313" key="3">
    <source>
        <dbReference type="EMBL" id="ERL52703.1"/>
    </source>
</evidence>
<keyword evidence="4" id="KW-1185">Reference proteome</keyword>
<dbReference type="PATRIC" id="fig|1178482.3.peg.377"/>
<dbReference type="Proteomes" id="UP000019113">
    <property type="component" value="Unassembled WGS sequence"/>
</dbReference>
<evidence type="ECO:0000256" key="1">
    <source>
        <dbReference type="SAM" id="MobiDB-lite"/>
    </source>
</evidence>
<gene>
    <name evidence="3" type="ORF">BJB45_15600</name>
</gene>
<accession>W1NB33</accession>
<feature type="transmembrane region" description="Helical" evidence="2">
    <location>
        <begin position="130"/>
        <end position="156"/>
    </location>
</feature>
<evidence type="ECO:0000256" key="2">
    <source>
        <dbReference type="SAM" id="Phobius"/>
    </source>
</evidence>
<dbReference type="STRING" id="1178482.AR456_11065"/>
<proteinExistence type="predicted"/>
<feature type="region of interest" description="Disordered" evidence="1">
    <location>
        <begin position="34"/>
        <end position="82"/>
    </location>
</feature>
<sequence>MAYMLVMGSVLLSVVVCLGWASWALGRWCLTRLSPPQSSSRKAPSRKTPTPKPRQSAARRKQTATPASRSTRRKEPSEPAPPGGLTHLLASCRAALPLGLLILFLYGGARLAEVGMQSSHKAVPDSYHQAVWVLGWAALGILLLAVVALLATWRIARFESRQ</sequence>
<dbReference type="KEGG" id="hhu:AR456_11065"/>
<feature type="transmembrane region" description="Helical" evidence="2">
    <location>
        <begin position="88"/>
        <end position="109"/>
    </location>
</feature>
<dbReference type="RefSeq" id="WP_021817327.1">
    <property type="nucleotide sequence ID" value="NZ_AVBC01000014.1"/>
</dbReference>
<protein>
    <submittedName>
        <fullName evidence="3">Uncharacterized protein</fullName>
    </submittedName>
</protein>